<name>A0A0M3JJF3_ANISI</name>
<dbReference type="OrthoDB" id="6132182at2759"/>
<organism evidence="4">
    <name type="scientific">Anisakis simplex</name>
    <name type="common">Herring worm</name>
    <dbReference type="NCBI Taxonomy" id="6269"/>
    <lineage>
        <taxon>Eukaryota</taxon>
        <taxon>Metazoa</taxon>
        <taxon>Ecdysozoa</taxon>
        <taxon>Nematoda</taxon>
        <taxon>Chromadorea</taxon>
        <taxon>Rhabditida</taxon>
        <taxon>Spirurina</taxon>
        <taxon>Ascaridomorpha</taxon>
        <taxon>Ascaridoidea</taxon>
        <taxon>Anisakidae</taxon>
        <taxon>Anisakis</taxon>
        <taxon>Anisakis simplex complex</taxon>
    </lineage>
</organism>
<evidence type="ECO:0000313" key="2">
    <source>
        <dbReference type="EMBL" id="VDK29416.1"/>
    </source>
</evidence>
<dbReference type="Proteomes" id="UP000267096">
    <property type="component" value="Unassembled WGS sequence"/>
</dbReference>
<dbReference type="EMBL" id="UYRR01018418">
    <property type="protein sequence ID" value="VDK29416.1"/>
    <property type="molecule type" value="Genomic_DNA"/>
</dbReference>
<dbReference type="WBParaSite" id="ASIM_0000777201-mRNA-1">
    <property type="protein sequence ID" value="ASIM_0000777201-mRNA-1"/>
    <property type="gene ID" value="ASIM_0000777201"/>
</dbReference>
<evidence type="ECO:0000313" key="3">
    <source>
        <dbReference type="Proteomes" id="UP000267096"/>
    </source>
</evidence>
<keyword evidence="3" id="KW-1185">Reference proteome</keyword>
<accession>A0A0M3JJF3</accession>
<sequence length="90" mass="10430">MRPGTVPKIVYLLSDGRTHDYPKDVEMSELMRSQIPNLDIWAYGTGEYVAMNELINITRDPSKIVTNQNLDDLEPMFDQWRGTEVCDRQP</sequence>
<dbReference type="SUPFAM" id="SSF53300">
    <property type="entry name" value="vWA-like"/>
    <property type="match status" value="1"/>
</dbReference>
<reference evidence="2 3" key="2">
    <citation type="submission" date="2018-11" db="EMBL/GenBank/DDBJ databases">
        <authorList>
            <consortium name="Pathogen Informatics"/>
        </authorList>
    </citation>
    <scope>NUCLEOTIDE SEQUENCE [LARGE SCALE GENOMIC DNA]</scope>
</reference>
<proteinExistence type="predicted"/>
<reference evidence="4" key="1">
    <citation type="submission" date="2017-02" db="UniProtKB">
        <authorList>
            <consortium name="WormBaseParasite"/>
        </authorList>
    </citation>
    <scope>IDENTIFICATION</scope>
</reference>
<dbReference type="AlphaFoldDB" id="A0A0M3JJF3"/>
<dbReference type="Gene3D" id="3.40.50.410">
    <property type="entry name" value="von Willebrand factor, type A domain"/>
    <property type="match status" value="1"/>
</dbReference>
<evidence type="ECO:0000259" key="1">
    <source>
        <dbReference type="PROSITE" id="PS50234"/>
    </source>
</evidence>
<dbReference type="InterPro" id="IPR036465">
    <property type="entry name" value="vWFA_dom_sf"/>
</dbReference>
<dbReference type="InterPro" id="IPR002035">
    <property type="entry name" value="VWF_A"/>
</dbReference>
<evidence type="ECO:0000313" key="4">
    <source>
        <dbReference type="WBParaSite" id="ASIM_0000777201-mRNA-1"/>
    </source>
</evidence>
<protein>
    <submittedName>
        <fullName evidence="4">VWFA domain-containing protein</fullName>
    </submittedName>
</protein>
<dbReference type="PROSITE" id="PS50234">
    <property type="entry name" value="VWFA"/>
    <property type="match status" value="1"/>
</dbReference>
<feature type="domain" description="VWFA" evidence="1">
    <location>
        <begin position="1"/>
        <end position="80"/>
    </location>
</feature>
<gene>
    <name evidence="2" type="ORF">ASIM_LOCUS7534</name>
</gene>